<proteinExistence type="inferred from homology"/>
<dbReference type="InterPro" id="IPR027350">
    <property type="entry name" value="GT23_dom"/>
</dbReference>
<reference evidence="5" key="1">
    <citation type="submission" date="2024-06" db="EMBL/GenBank/DDBJ databases">
        <authorList>
            <person name="Liu X."/>
            <person name="Lenzi L."/>
            <person name="Haldenby T S."/>
            <person name="Uol C."/>
        </authorList>
    </citation>
    <scope>NUCLEOTIDE SEQUENCE</scope>
</reference>
<dbReference type="Proteomes" id="UP001497525">
    <property type="component" value="Unassembled WGS sequence"/>
</dbReference>
<name>A0AAV2TDF0_CALDB</name>
<comment type="caution">
    <text evidence="5">The sequence shown here is derived from an EMBL/GenBank/DDBJ whole genome shotgun (WGS) entry which is preliminary data.</text>
</comment>
<accession>A0AAV2TDF0</accession>
<evidence type="ECO:0000313" key="5">
    <source>
        <dbReference type="EMBL" id="CAL5135185.1"/>
    </source>
</evidence>
<evidence type="ECO:0000256" key="1">
    <source>
        <dbReference type="ARBA" id="ARBA00022676"/>
    </source>
</evidence>
<dbReference type="PANTHER" id="PTHR13132:SF29">
    <property type="entry name" value="ALPHA-(1,6)-FUCOSYLTRANSFERASE"/>
    <property type="match status" value="1"/>
</dbReference>
<comment type="similarity">
    <text evidence="3">Belongs to the glycosyltransferase 23 family.</text>
</comment>
<keyword evidence="2 3" id="KW-0808">Transferase</keyword>
<protein>
    <recommendedName>
        <fullName evidence="4">GT23 domain-containing protein</fullName>
    </recommendedName>
</protein>
<gene>
    <name evidence="5" type="ORF">CDAUBV1_LOCUS9364</name>
</gene>
<dbReference type="AlphaFoldDB" id="A0AAV2TDF0"/>
<dbReference type="PANTHER" id="PTHR13132">
    <property type="entry name" value="ALPHA- 1,6 -FUCOSYLTRANSFERASE"/>
    <property type="match status" value="1"/>
</dbReference>
<feature type="region of interest" description="Important for donor substrate binding" evidence="3">
    <location>
        <begin position="350"/>
        <end position="351"/>
    </location>
</feature>
<sequence length="356" mass="40496">MKISKLILRSKRLYGLLAAFLVGWFSARTNSRYSSFADLKKYDDFRSSYVTGTSSLGALTKERWSCPNTGSDQYTSTVYYHESLRRRSISTVGYMSKIALANLSRIEESANSSKAVEQLLLQAKSMARLIRNFLNHSTLYLLANLHKMEELDDARICRKEALNRLSYLVQARIKAIQNPPDCAHAKLLLADVSWPCGYGCHTHYFMFCLNMAYATGRTLISESLNTYCGKWWADSYMPFSDKCSMENVKEDEFIVGMNSANFNSSARVMRCTFEFFVHAQNVSVAPPAVPREIAPLLLTLHGRPGVWFLGQLAHYLMRPLPMFKSQLDHLVLSSKLTKNHDSPVVGVHVRRTDKRK</sequence>
<evidence type="ECO:0000256" key="3">
    <source>
        <dbReference type="PROSITE-ProRule" id="PRU00992"/>
    </source>
</evidence>
<evidence type="ECO:0000256" key="2">
    <source>
        <dbReference type="ARBA" id="ARBA00022679"/>
    </source>
</evidence>
<dbReference type="PROSITE" id="PS51659">
    <property type="entry name" value="GT23"/>
    <property type="match status" value="1"/>
</dbReference>
<evidence type="ECO:0000313" key="6">
    <source>
        <dbReference type="Proteomes" id="UP001497525"/>
    </source>
</evidence>
<dbReference type="Pfam" id="PF19745">
    <property type="entry name" value="FUT8_N_cat"/>
    <property type="match status" value="1"/>
</dbReference>
<dbReference type="GO" id="GO:0006487">
    <property type="term" value="P:protein N-linked glycosylation"/>
    <property type="evidence" value="ECO:0007669"/>
    <property type="project" value="TreeGrafter"/>
</dbReference>
<organism evidence="5 6">
    <name type="scientific">Calicophoron daubneyi</name>
    <name type="common">Rumen fluke</name>
    <name type="synonym">Paramphistomum daubneyi</name>
    <dbReference type="NCBI Taxonomy" id="300641"/>
    <lineage>
        <taxon>Eukaryota</taxon>
        <taxon>Metazoa</taxon>
        <taxon>Spiralia</taxon>
        <taxon>Lophotrochozoa</taxon>
        <taxon>Platyhelminthes</taxon>
        <taxon>Trematoda</taxon>
        <taxon>Digenea</taxon>
        <taxon>Plagiorchiida</taxon>
        <taxon>Pronocephalata</taxon>
        <taxon>Paramphistomoidea</taxon>
        <taxon>Paramphistomidae</taxon>
        <taxon>Calicophoron</taxon>
    </lineage>
</organism>
<evidence type="ECO:0000259" key="4">
    <source>
        <dbReference type="PROSITE" id="PS51659"/>
    </source>
</evidence>
<keyword evidence="1 3" id="KW-0328">Glycosyltransferase</keyword>
<dbReference type="GO" id="GO:0046921">
    <property type="term" value="F:alpha-(1-&gt;6)-fucosyltransferase activity"/>
    <property type="evidence" value="ECO:0007669"/>
    <property type="project" value="TreeGrafter"/>
</dbReference>
<dbReference type="EMBL" id="CAXLJL010000246">
    <property type="protein sequence ID" value="CAL5135185.1"/>
    <property type="molecule type" value="Genomic_DNA"/>
</dbReference>
<feature type="domain" description="GT23" evidence="4">
    <location>
        <begin position="184"/>
        <end position="356"/>
    </location>
</feature>
<dbReference type="InterPro" id="IPR045573">
    <property type="entry name" value="Fut8_N_cat"/>
</dbReference>